<gene>
    <name evidence="2" type="primary">Dyak\GE28166</name>
    <name evidence="2" type="synonym">GE28166</name>
    <name evidence="2" type="ORF">Dyak_GE28166</name>
</gene>
<keyword evidence="3" id="KW-1185">Reference proteome</keyword>
<evidence type="ECO:0000313" key="2">
    <source>
        <dbReference type="EMBL" id="KRK01604.1"/>
    </source>
</evidence>
<sequence>MLLVLVALQFLSFTHGSQKHMKSYSQCEAMSRKEEPSLALVFQCLTAHYNLSATLSDVMIKMNQVQQHLDLNSNDQEYIQSPFKNLDDILDIPSDLAGKDCQYKRQIVQAIRRKLVWYNVMENKESSLFELNDDTIKIEPSEAAPENAVSQIKVRTDYKRVLREIRCLLAKSIRNTEPTVSATKNN</sequence>
<reference evidence="2 3" key="1">
    <citation type="journal article" date="2007" name="Nature">
        <title>Evolution of genes and genomes on the Drosophila phylogeny.</title>
        <authorList>
            <consortium name="Drosophila 12 Genomes Consortium"/>
            <person name="Clark A.G."/>
            <person name="Eisen M.B."/>
            <person name="Smith D.R."/>
            <person name="Bergman C.M."/>
            <person name="Oliver B."/>
            <person name="Markow T.A."/>
            <person name="Kaufman T.C."/>
            <person name="Kellis M."/>
            <person name="Gelbart W."/>
            <person name="Iyer V.N."/>
            <person name="Pollard D.A."/>
            <person name="Sackton T.B."/>
            <person name="Larracuente A.M."/>
            <person name="Singh N.D."/>
            <person name="Abad J.P."/>
            <person name="Abt D.N."/>
            <person name="Adryan B."/>
            <person name="Aguade M."/>
            <person name="Akashi H."/>
            <person name="Anderson W.W."/>
            <person name="Aquadro C.F."/>
            <person name="Ardell D.H."/>
            <person name="Arguello R."/>
            <person name="Artieri C.G."/>
            <person name="Barbash D.A."/>
            <person name="Barker D."/>
            <person name="Barsanti P."/>
            <person name="Batterham P."/>
            <person name="Batzoglou S."/>
            <person name="Begun D."/>
            <person name="Bhutkar A."/>
            <person name="Blanco E."/>
            <person name="Bosak S.A."/>
            <person name="Bradley R.K."/>
            <person name="Brand A.D."/>
            <person name="Brent M.R."/>
            <person name="Brooks A.N."/>
            <person name="Brown R.H."/>
            <person name="Butlin R.K."/>
            <person name="Caggese C."/>
            <person name="Calvi B.R."/>
            <person name="Bernardo de Carvalho A."/>
            <person name="Caspi A."/>
            <person name="Castrezana S."/>
            <person name="Celniker S.E."/>
            <person name="Chang J.L."/>
            <person name="Chapple C."/>
            <person name="Chatterji S."/>
            <person name="Chinwalla A."/>
            <person name="Civetta A."/>
            <person name="Clifton S.W."/>
            <person name="Comeron J.M."/>
            <person name="Costello J.C."/>
            <person name="Coyne J.A."/>
            <person name="Daub J."/>
            <person name="David R.G."/>
            <person name="Delcher A.L."/>
            <person name="Delehaunty K."/>
            <person name="Do C.B."/>
            <person name="Ebling H."/>
            <person name="Edwards K."/>
            <person name="Eickbush T."/>
            <person name="Evans J.D."/>
            <person name="Filipski A."/>
            <person name="Findeiss S."/>
            <person name="Freyhult E."/>
            <person name="Fulton L."/>
            <person name="Fulton R."/>
            <person name="Garcia A.C."/>
            <person name="Gardiner A."/>
            <person name="Garfield D.A."/>
            <person name="Garvin B.E."/>
            <person name="Gibson G."/>
            <person name="Gilbert D."/>
            <person name="Gnerre S."/>
            <person name="Godfrey J."/>
            <person name="Good R."/>
            <person name="Gotea V."/>
            <person name="Gravely B."/>
            <person name="Greenberg A.J."/>
            <person name="Griffiths-Jones S."/>
            <person name="Gross S."/>
            <person name="Guigo R."/>
            <person name="Gustafson E.A."/>
            <person name="Haerty W."/>
            <person name="Hahn M.W."/>
            <person name="Halligan D.L."/>
            <person name="Halpern A.L."/>
            <person name="Halter G.M."/>
            <person name="Han M.V."/>
            <person name="Heger A."/>
            <person name="Hillier L."/>
            <person name="Hinrichs A.S."/>
            <person name="Holmes I."/>
            <person name="Hoskins R.A."/>
            <person name="Hubisz M.J."/>
            <person name="Hultmark D."/>
            <person name="Huntley M.A."/>
            <person name="Jaffe D.B."/>
            <person name="Jagadeeshan S."/>
            <person name="Jeck W.R."/>
            <person name="Johnson J."/>
            <person name="Jones C.D."/>
            <person name="Jordan W.C."/>
            <person name="Karpen G.H."/>
            <person name="Kataoka E."/>
            <person name="Keightley P.D."/>
            <person name="Kheradpour P."/>
            <person name="Kirkness E.F."/>
            <person name="Koerich L.B."/>
            <person name="Kristiansen K."/>
            <person name="Kudrna D."/>
            <person name="Kulathinal R.J."/>
            <person name="Kumar S."/>
            <person name="Kwok R."/>
            <person name="Lander E."/>
            <person name="Langley C.H."/>
            <person name="Lapoint R."/>
            <person name="Lazzaro B.P."/>
            <person name="Lee S.J."/>
            <person name="Levesque L."/>
            <person name="Li R."/>
            <person name="Lin C.F."/>
            <person name="Lin M.F."/>
            <person name="Lindblad-Toh K."/>
            <person name="Llopart A."/>
            <person name="Long M."/>
            <person name="Low L."/>
            <person name="Lozovsky E."/>
            <person name="Lu J."/>
            <person name="Luo M."/>
            <person name="Machado C.A."/>
            <person name="Makalowski W."/>
            <person name="Marzo M."/>
            <person name="Matsuda M."/>
            <person name="Matzkin L."/>
            <person name="McAllister B."/>
            <person name="McBride C.S."/>
            <person name="McKernan B."/>
            <person name="McKernan K."/>
            <person name="Mendez-Lago M."/>
            <person name="Minx P."/>
            <person name="Mollenhauer M.U."/>
            <person name="Montooth K."/>
            <person name="Mount S.M."/>
            <person name="Mu X."/>
            <person name="Myers E."/>
            <person name="Negre B."/>
            <person name="Newfeld S."/>
            <person name="Nielsen R."/>
            <person name="Noor M.A."/>
            <person name="O'Grady P."/>
            <person name="Pachter L."/>
            <person name="Papaceit M."/>
            <person name="Parisi M.J."/>
            <person name="Parisi M."/>
            <person name="Parts L."/>
            <person name="Pedersen J.S."/>
            <person name="Pesole G."/>
            <person name="Phillippy A.M."/>
            <person name="Ponting C.P."/>
            <person name="Pop M."/>
            <person name="Porcelli D."/>
            <person name="Powell J.R."/>
            <person name="Prohaska S."/>
            <person name="Pruitt K."/>
            <person name="Puig M."/>
            <person name="Quesneville H."/>
            <person name="Ram K.R."/>
            <person name="Rand D."/>
            <person name="Rasmussen M.D."/>
            <person name="Reed L.K."/>
            <person name="Reenan R."/>
            <person name="Reily A."/>
            <person name="Remington K.A."/>
            <person name="Rieger T.T."/>
            <person name="Ritchie M.G."/>
            <person name="Robin C."/>
            <person name="Rogers Y.H."/>
            <person name="Rohde C."/>
            <person name="Rozas J."/>
            <person name="Rubenfield M.J."/>
            <person name="Ruiz A."/>
            <person name="Russo S."/>
            <person name="Salzberg S.L."/>
            <person name="Sanchez-Gracia A."/>
            <person name="Saranga D.J."/>
            <person name="Sato H."/>
            <person name="Schaeffer S.W."/>
            <person name="Schatz M.C."/>
            <person name="Schlenke T."/>
            <person name="Schwartz R."/>
            <person name="Segarra C."/>
            <person name="Singh R.S."/>
            <person name="Sirot L."/>
            <person name="Sirota M."/>
            <person name="Sisneros N.B."/>
            <person name="Smith C.D."/>
            <person name="Smith T.F."/>
            <person name="Spieth J."/>
            <person name="Stage D.E."/>
            <person name="Stark A."/>
            <person name="Stephan W."/>
            <person name="Strausberg R.L."/>
            <person name="Strempel S."/>
            <person name="Sturgill D."/>
            <person name="Sutton G."/>
            <person name="Sutton G.G."/>
            <person name="Tao W."/>
            <person name="Teichmann S."/>
            <person name="Tobari Y.N."/>
            <person name="Tomimura Y."/>
            <person name="Tsolas J.M."/>
            <person name="Valente V.L."/>
            <person name="Venter E."/>
            <person name="Venter J.C."/>
            <person name="Vicario S."/>
            <person name="Vieira F.G."/>
            <person name="Vilella A.J."/>
            <person name="Villasante A."/>
            <person name="Walenz B."/>
            <person name="Wang J."/>
            <person name="Wasserman M."/>
            <person name="Watts T."/>
            <person name="Wilson D."/>
            <person name="Wilson R.K."/>
            <person name="Wing R.A."/>
            <person name="Wolfner M.F."/>
            <person name="Wong A."/>
            <person name="Wong G.K."/>
            <person name="Wu C.I."/>
            <person name="Wu G."/>
            <person name="Yamamoto D."/>
            <person name="Yang H.P."/>
            <person name="Yang S.P."/>
            <person name="Yorke J.A."/>
            <person name="Yoshida K."/>
            <person name="Zdobnov E."/>
            <person name="Zhang P."/>
            <person name="Zhang Y."/>
            <person name="Zimin A.V."/>
            <person name="Baldwin J."/>
            <person name="Abdouelleil A."/>
            <person name="Abdulkadir J."/>
            <person name="Abebe A."/>
            <person name="Abera B."/>
            <person name="Abreu J."/>
            <person name="Acer S.C."/>
            <person name="Aftuck L."/>
            <person name="Alexander A."/>
            <person name="An P."/>
            <person name="Anderson E."/>
            <person name="Anderson S."/>
            <person name="Arachi H."/>
            <person name="Azer M."/>
            <person name="Bachantsang P."/>
            <person name="Barry A."/>
            <person name="Bayul T."/>
            <person name="Berlin A."/>
            <person name="Bessette D."/>
            <person name="Bloom T."/>
            <person name="Blye J."/>
            <person name="Boguslavskiy L."/>
            <person name="Bonnet C."/>
            <person name="Boukhgalter B."/>
            <person name="Bourzgui I."/>
            <person name="Brown A."/>
            <person name="Cahill P."/>
            <person name="Channer S."/>
            <person name="Cheshatsang Y."/>
            <person name="Chuda L."/>
            <person name="Citroen M."/>
            <person name="Collymore A."/>
            <person name="Cooke P."/>
            <person name="Costello M."/>
            <person name="D'Aco K."/>
            <person name="Daza R."/>
            <person name="De Haan G."/>
            <person name="DeGray S."/>
            <person name="DeMaso C."/>
            <person name="Dhargay N."/>
            <person name="Dooley K."/>
            <person name="Dooley E."/>
            <person name="Doricent M."/>
            <person name="Dorje P."/>
            <person name="Dorjee K."/>
            <person name="Dupes A."/>
            <person name="Elong R."/>
            <person name="Falk J."/>
            <person name="Farina A."/>
            <person name="Faro S."/>
            <person name="Ferguson D."/>
            <person name="Fisher S."/>
            <person name="Foley C.D."/>
            <person name="Franke A."/>
            <person name="Friedrich D."/>
            <person name="Gadbois L."/>
            <person name="Gearin G."/>
            <person name="Gearin C.R."/>
            <person name="Giannoukos G."/>
            <person name="Goode T."/>
            <person name="Graham J."/>
            <person name="Grandbois E."/>
            <person name="Grewal S."/>
            <person name="Gyaltsen K."/>
            <person name="Hafez N."/>
            <person name="Hagos B."/>
            <person name="Hall J."/>
            <person name="Henson C."/>
            <person name="Hollinger A."/>
            <person name="Honan T."/>
            <person name="Huard M.D."/>
            <person name="Hughes L."/>
            <person name="Hurhula B."/>
            <person name="Husby M.E."/>
            <person name="Kamat A."/>
            <person name="Kanga B."/>
            <person name="Kashin S."/>
            <person name="Khazanovich D."/>
            <person name="Kisner P."/>
            <person name="Lance K."/>
            <person name="Lara M."/>
            <person name="Lee W."/>
            <person name="Lennon N."/>
            <person name="Letendre F."/>
            <person name="LeVine R."/>
            <person name="Lipovsky A."/>
            <person name="Liu X."/>
            <person name="Liu J."/>
            <person name="Liu S."/>
            <person name="Lokyitsang T."/>
            <person name="Lokyitsang Y."/>
            <person name="Lubonja R."/>
            <person name="Lui A."/>
            <person name="MacDonald P."/>
            <person name="Magnisalis V."/>
            <person name="Maru K."/>
            <person name="Matthews C."/>
            <person name="McCusker W."/>
            <person name="McDonough S."/>
            <person name="Mehta T."/>
            <person name="Meldrim J."/>
            <person name="Meneus L."/>
            <person name="Mihai O."/>
            <person name="Mihalev A."/>
            <person name="Mihova T."/>
            <person name="Mittelman R."/>
            <person name="Mlenga V."/>
            <person name="Montmayeur A."/>
            <person name="Mulrain L."/>
            <person name="Navidi A."/>
            <person name="Naylor J."/>
            <person name="Negash T."/>
            <person name="Nguyen T."/>
            <person name="Nguyen N."/>
            <person name="Nicol R."/>
            <person name="Norbu C."/>
            <person name="Norbu N."/>
            <person name="Novod N."/>
            <person name="O'Neill B."/>
            <person name="Osman S."/>
            <person name="Markiewicz E."/>
            <person name="Oyono O.L."/>
            <person name="Patti C."/>
            <person name="Phunkhang P."/>
            <person name="Pierre F."/>
            <person name="Priest M."/>
            <person name="Raghuraman S."/>
            <person name="Rege F."/>
            <person name="Reyes R."/>
            <person name="Rise C."/>
            <person name="Rogov P."/>
            <person name="Ross K."/>
            <person name="Ryan E."/>
            <person name="Settipalli S."/>
            <person name="Shea T."/>
            <person name="Sherpa N."/>
            <person name="Shi L."/>
            <person name="Shih D."/>
            <person name="Sparrow T."/>
            <person name="Spaulding J."/>
            <person name="Stalker J."/>
            <person name="Stange-Thomann N."/>
            <person name="Stavropoulos S."/>
            <person name="Stone C."/>
            <person name="Strader C."/>
            <person name="Tesfaye S."/>
            <person name="Thomson T."/>
            <person name="Thoulutsang Y."/>
            <person name="Thoulutsang D."/>
            <person name="Topham K."/>
            <person name="Topping I."/>
            <person name="Tsamla T."/>
            <person name="Vassiliev H."/>
            <person name="Vo A."/>
            <person name="Wangchuk T."/>
            <person name="Wangdi T."/>
            <person name="Weiand M."/>
            <person name="Wilkinson J."/>
            <person name="Wilson A."/>
            <person name="Yadav S."/>
            <person name="Young G."/>
            <person name="Yu Q."/>
            <person name="Zembek L."/>
            <person name="Zhong D."/>
            <person name="Zimmer A."/>
            <person name="Zwirko Z."/>
            <person name="Jaffe D.B."/>
            <person name="Alvarez P."/>
            <person name="Brockman W."/>
            <person name="Butler J."/>
            <person name="Chin C."/>
            <person name="Gnerre S."/>
            <person name="Grabherr M."/>
            <person name="Kleber M."/>
            <person name="Mauceli E."/>
            <person name="MacCallum I."/>
        </authorList>
    </citation>
    <scope>NUCLEOTIDE SEQUENCE [LARGE SCALE GENOMIC DNA]</scope>
    <source>
        <strain evidence="3">Tai18E2 / Tucson 14021-0261.01</strain>
    </source>
</reference>
<feature type="signal peptide" evidence="1">
    <location>
        <begin position="1"/>
        <end position="16"/>
    </location>
</feature>
<reference evidence="2 3" key="2">
    <citation type="journal article" date="2007" name="PLoS Biol.">
        <title>Principles of genome evolution in the Drosophila melanogaster species group.</title>
        <authorList>
            <person name="Ranz J.M."/>
            <person name="Maurin D."/>
            <person name="Chan Y.S."/>
            <person name="von Grotthuss M."/>
            <person name="Hillier L.W."/>
            <person name="Roote J."/>
            <person name="Ashburner M."/>
            <person name="Bergman C.M."/>
        </authorList>
    </citation>
    <scope>NUCLEOTIDE SEQUENCE [LARGE SCALE GENOMIC DNA]</scope>
    <source>
        <strain evidence="3">Tai18E2 / Tucson 14021-0261.01</strain>
    </source>
</reference>
<feature type="chain" id="PRO_5006403117" evidence="1">
    <location>
        <begin position="17"/>
        <end position="186"/>
    </location>
</feature>
<evidence type="ECO:0000256" key="1">
    <source>
        <dbReference type="SAM" id="SignalP"/>
    </source>
</evidence>
<accession>A0A0R1E234</accession>
<name>A0A0R1E234_DROYA</name>
<proteinExistence type="predicted"/>
<protein>
    <submittedName>
        <fullName evidence="2">Uncharacterized protein</fullName>
    </submittedName>
</protein>
<dbReference type="EMBL" id="CM000159">
    <property type="protein sequence ID" value="KRK01604.1"/>
    <property type="molecule type" value="Genomic_DNA"/>
</dbReference>
<dbReference type="OrthoDB" id="7847549at2759"/>
<dbReference type="KEGG" id="dya:Dyak_GE28166"/>
<organism evidence="2 3">
    <name type="scientific">Drosophila yakuba</name>
    <name type="common">Fruit fly</name>
    <dbReference type="NCBI Taxonomy" id="7245"/>
    <lineage>
        <taxon>Eukaryota</taxon>
        <taxon>Metazoa</taxon>
        <taxon>Ecdysozoa</taxon>
        <taxon>Arthropoda</taxon>
        <taxon>Hexapoda</taxon>
        <taxon>Insecta</taxon>
        <taxon>Pterygota</taxon>
        <taxon>Neoptera</taxon>
        <taxon>Endopterygota</taxon>
        <taxon>Diptera</taxon>
        <taxon>Brachycera</taxon>
        <taxon>Muscomorpha</taxon>
        <taxon>Ephydroidea</taxon>
        <taxon>Drosophilidae</taxon>
        <taxon>Drosophila</taxon>
        <taxon>Sophophora</taxon>
    </lineage>
</organism>
<evidence type="ECO:0000313" key="3">
    <source>
        <dbReference type="Proteomes" id="UP000002282"/>
    </source>
</evidence>
<keyword evidence="1" id="KW-0732">Signal</keyword>
<dbReference type="AlphaFoldDB" id="A0A0R1E234"/>
<dbReference type="Proteomes" id="UP000002282">
    <property type="component" value="Chromosome 3L"/>
</dbReference>